<evidence type="ECO:0000259" key="2">
    <source>
        <dbReference type="Pfam" id="PF00534"/>
    </source>
</evidence>
<protein>
    <submittedName>
        <fullName evidence="3">Glycosyltransferase</fullName>
        <ecNumber evidence="3">2.4.-.-</ecNumber>
    </submittedName>
</protein>
<accession>A0ABU2S0E0</accession>
<keyword evidence="4" id="KW-1185">Reference proteome</keyword>
<dbReference type="GO" id="GO:0016757">
    <property type="term" value="F:glycosyltransferase activity"/>
    <property type="evidence" value="ECO:0007669"/>
    <property type="project" value="UniProtKB-KW"/>
</dbReference>
<dbReference type="InterPro" id="IPR001296">
    <property type="entry name" value="Glyco_trans_1"/>
</dbReference>
<keyword evidence="1 3" id="KW-0808">Transferase</keyword>
<proteinExistence type="predicted"/>
<comment type="caution">
    <text evidence="3">The sequence shown here is derived from an EMBL/GenBank/DDBJ whole genome shotgun (WGS) entry which is preliminary data.</text>
</comment>
<evidence type="ECO:0000313" key="4">
    <source>
        <dbReference type="Proteomes" id="UP001183615"/>
    </source>
</evidence>
<keyword evidence="3" id="KW-0328">Glycosyltransferase</keyword>
<sequence>MNILIWHVHGAWTTAFVQGSHSYLVPVLPDRGPDGLGRARTYQWPESVREVPPEQLAREPVDLVVLQRPHEAELAERWLGGRRPGRDVPAVYVEHNAPTGNVPDSRHPFADRDDLLLVHVTHFNRLFWDCGGTATTVVEHGVVDPGHRWRGDLARAAVVVNEPLRRGRVTGTDLLPGLAEAAPLDVFGMRTGDLAERLGIPWERCRSYDLPQARLHDEMARRRVYLHPVRWTSLGLSLIEAMHLGMPIVALATTEAAEAVPEEAGVLSTRPEVLARATARFLADQDAAAEAGRAARHAALERYGLKRFLDDWDLLMEEVIR</sequence>
<dbReference type="SUPFAM" id="SSF53756">
    <property type="entry name" value="UDP-Glycosyltransferase/glycogen phosphorylase"/>
    <property type="match status" value="1"/>
</dbReference>
<dbReference type="Gene3D" id="3.40.50.2000">
    <property type="entry name" value="Glycogen Phosphorylase B"/>
    <property type="match status" value="1"/>
</dbReference>
<gene>
    <name evidence="3" type="ORF">RM779_07685</name>
</gene>
<evidence type="ECO:0000256" key="1">
    <source>
        <dbReference type="ARBA" id="ARBA00022679"/>
    </source>
</evidence>
<name>A0ABU2S0E0_9ACTN</name>
<feature type="domain" description="Glycosyl transferase family 1" evidence="2">
    <location>
        <begin position="211"/>
        <end position="297"/>
    </location>
</feature>
<dbReference type="Pfam" id="PF00534">
    <property type="entry name" value="Glycos_transf_1"/>
    <property type="match status" value="1"/>
</dbReference>
<organism evidence="3 4">
    <name type="scientific">Streptomyces johnsoniae</name>
    <dbReference type="NCBI Taxonomy" id="3075532"/>
    <lineage>
        <taxon>Bacteria</taxon>
        <taxon>Bacillati</taxon>
        <taxon>Actinomycetota</taxon>
        <taxon>Actinomycetes</taxon>
        <taxon>Kitasatosporales</taxon>
        <taxon>Streptomycetaceae</taxon>
        <taxon>Streptomyces</taxon>
    </lineage>
</organism>
<dbReference type="EC" id="2.4.-.-" evidence="3"/>
<dbReference type="Proteomes" id="UP001183615">
    <property type="component" value="Unassembled WGS sequence"/>
</dbReference>
<dbReference type="RefSeq" id="WP_311616904.1">
    <property type="nucleotide sequence ID" value="NZ_JAVREV010000003.1"/>
</dbReference>
<reference evidence="4" key="1">
    <citation type="submission" date="2023-07" db="EMBL/GenBank/DDBJ databases">
        <title>30 novel species of actinomycetes from the DSMZ collection.</title>
        <authorList>
            <person name="Nouioui I."/>
        </authorList>
    </citation>
    <scope>NUCLEOTIDE SEQUENCE [LARGE SCALE GENOMIC DNA]</scope>
    <source>
        <strain evidence="4">DSM 41886</strain>
    </source>
</reference>
<dbReference type="EMBL" id="JAVREV010000003">
    <property type="protein sequence ID" value="MDT0442476.1"/>
    <property type="molecule type" value="Genomic_DNA"/>
</dbReference>
<evidence type="ECO:0000313" key="3">
    <source>
        <dbReference type="EMBL" id="MDT0442476.1"/>
    </source>
</evidence>